<proteinExistence type="predicted"/>
<protein>
    <submittedName>
        <fullName evidence="1">Uncharacterized protein</fullName>
    </submittedName>
</protein>
<organism evidence="1">
    <name type="scientific">Castor canadensis</name>
    <name type="common">American beaver</name>
    <dbReference type="NCBI Taxonomy" id="51338"/>
    <lineage>
        <taxon>Eukaryota</taxon>
        <taxon>Metazoa</taxon>
        <taxon>Chordata</taxon>
        <taxon>Craniata</taxon>
        <taxon>Vertebrata</taxon>
        <taxon>Euteleostomi</taxon>
        <taxon>Mammalia</taxon>
        <taxon>Eutheria</taxon>
        <taxon>Euarchontoglires</taxon>
        <taxon>Glires</taxon>
        <taxon>Rodentia</taxon>
        <taxon>Castorimorpha</taxon>
        <taxon>Castoridae</taxon>
        <taxon>Castor</taxon>
    </lineage>
</organism>
<sequence>MQAAVLPEEIRWLLEDTEDFLAEGLRNESLSPGVRDHRDYILRGFQQLKASYIFLLECLPRKDNVFQTRQNNNGWKFL</sequence>
<reference evidence="1" key="1">
    <citation type="submission" date="2023-09" db="UniProtKB">
        <authorList>
            <consortium name="Ensembl"/>
        </authorList>
    </citation>
    <scope>IDENTIFICATION</scope>
</reference>
<accession>A0A8C0WCP7</accession>
<dbReference type="AlphaFoldDB" id="A0A8C0WCP7"/>
<evidence type="ECO:0000313" key="1">
    <source>
        <dbReference type="Ensembl" id="ENSCCNP00000008530.1"/>
    </source>
</evidence>
<dbReference type="Ensembl" id="ENSCCNT00000011242.1">
    <property type="protein sequence ID" value="ENSCCNP00000008530.1"/>
    <property type="gene ID" value="ENSCCNG00000009023.1"/>
</dbReference>
<name>A0A8C0WCP7_CASCN</name>
<dbReference type="Gene3D" id="6.10.250.220">
    <property type="match status" value="1"/>
</dbReference>